<dbReference type="EMBL" id="JAUHTC010000009">
    <property type="protein sequence ID" value="MDN4516675.1"/>
    <property type="molecule type" value="Genomic_DNA"/>
</dbReference>
<name>A0ABT8H7C6_MYCAO</name>
<reference evidence="1" key="1">
    <citation type="submission" date="2023-07" db="EMBL/GenBank/DDBJ databases">
        <title>Degradation of tert-butanol by M. austroafricanum TBA100.</title>
        <authorList>
            <person name="Helbich S."/>
            <person name="Vainshtein Y."/>
        </authorList>
    </citation>
    <scope>NUCLEOTIDE SEQUENCE</scope>
    <source>
        <strain evidence="1">TBA100</strain>
    </source>
</reference>
<accession>A0ABT8H7C6</accession>
<evidence type="ECO:0000313" key="1">
    <source>
        <dbReference type="EMBL" id="MDN4516675.1"/>
    </source>
</evidence>
<keyword evidence="2" id="KW-1185">Reference proteome</keyword>
<comment type="caution">
    <text evidence="1">The sequence shown here is derived from an EMBL/GenBank/DDBJ whole genome shotgun (WGS) entry which is preliminary data.</text>
</comment>
<proteinExistence type="predicted"/>
<evidence type="ECO:0000313" key="2">
    <source>
        <dbReference type="Proteomes" id="UP001172687"/>
    </source>
</evidence>
<gene>
    <name evidence="1" type="ORF">QYF68_02410</name>
</gene>
<protein>
    <submittedName>
        <fullName evidence="1">Uncharacterized protein</fullName>
    </submittedName>
</protein>
<organism evidence="1 2">
    <name type="scientific">Mycolicibacterium austroafricanum</name>
    <name type="common">Mycobacterium austroafricanum</name>
    <dbReference type="NCBI Taxonomy" id="39687"/>
    <lineage>
        <taxon>Bacteria</taxon>
        <taxon>Bacillati</taxon>
        <taxon>Actinomycetota</taxon>
        <taxon>Actinomycetes</taxon>
        <taxon>Mycobacteriales</taxon>
        <taxon>Mycobacteriaceae</taxon>
        <taxon>Mycolicibacterium</taxon>
    </lineage>
</organism>
<sequence length="240" mass="26592">MATQGSGPCGEREFDDFLDECGIGVQFVSNEDSPPTVVIFGREDWEERDIDSLWERTEGEGVRVYSQEMVFASLALGQDIYEVSDGEITDLIRSFILGHPALERFFYTESVENPEALTFPDTSSIVPTLNRKLVVNLDTGEWPTSGVLGALGYRVGRNGLPESVRRSILDEVLAVELVAGSTAAMDYVQQWGPPNSVGRLQKIVNSISAFARNARRRSGDFSEAIADWESDLQWLQAIYG</sequence>
<dbReference type="Proteomes" id="UP001172687">
    <property type="component" value="Unassembled WGS sequence"/>
</dbReference>
<dbReference type="RefSeq" id="WP_301161204.1">
    <property type="nucleotide sequence ID" value="NZ_JAUHTC010000009.1"/>
</dbReference>